<accession>A0A8D1N340</accession>
<keyword evidence="9 19" id="KW-0788">Thiol protease</keyword>
<dbReference type="Pfam" id="PF16648">
    <property type="entry name" value="Calpain_u2"/>
    <property type="match status" value="1"/>
</dbReference>
<evidence type="ECO:0000256" key="1">
    <source>
        <dbReference type="ARBA" id="ARBA00004496"/>
    </source>
</evidence>
<sequence>MPTVISASMAPRTGAEPRSPGPMPQAAQGKGTEAGVGNPGGKYSAIISRNFPIIGVKEKTFEQLHKKCLEKKVLYLDPEFPPDETSLFYSQKFPIQFVWKRPPEICENPRFIIGGANRTDICQGDLGDCWFLAAIACLTLNKRLLFRVIPHDQSFTENYAGIFHFQFWRYGDWVDVVIDDCLPTYNNQLVFTKSNHRNEFWSALLEKAYAKLHGSYEALKGGNTTEAMEDFTGGVTEFFEIKDAPRDMYKIMKKAIERGSLMGCSIDDGTNMTYGTSPSGLKMGDLIARMVRNMDESRLRDSDLIPEGCSDDRPTRTIVPVQFETWTVSVNEGRWVRGCSAGGCRNFPDTFWTNPQYRLKLLEEDDDPDDSEVICSFLVALMQKNRRKDRKLGANLFTIGFAIYEVPKEMHGNKQHLQKDFFLYNASKARSRTYINMREVSERFRLPPSEYVIVPSTYEPHQEGEFILRVFSEKRNLSEEVENTISVDRPVKKKKTKPIIFVSDRANSNKELGVDQESEEGQDKTSPDKQEKSPKPEPSNTDQESEEQQQFRNIFRQIAGDDMEICADELKNVLNRVVNKHKDLKTEGFTLESCRSMIALMDTDGSGRLNLQEFHHLWKKIKSWQKIFKHYDTDQSGTINSYEMRNAVNDAGFHLNNQLYDIITMRYADKYMNIDFDSFICCFVRLEGMFRAFNAFDKDGDGIIKLNVLEWLQLTMYA</sequence>
<dbReference type="Pfam" id="PF00648">
    <property type="entry name" value="Peptidase_C2"/>
    <property type="match status" value="1"/>
</dbReference>
<dbReference type="Pfam" id="PF21875">
    <property type="entry name" value="CAPN13-like_C_EFh"/>
    <property type="match status" value="1"/>
</dbReference>
<feature type="active site" evidence="17">
    <location>
        <position position="129"/>
    </location>
</feature>
<evidence type="ECO:0000256" key="18">
    <source>
        <dbReference type="PROSITE-ProRule" id="PRU00239"/>
    </source>
</evidence>
<evidence type="ECO:0000256" key="5">
    <source>
        <dbReference type="ARBA" id="ARBA00022670"/>
    </source>
</evidence>
<dbReference type="InterPro" id="IPR022684">
    <property type="entry name" value="Calpain_cysteine_protease"/>
</dbReference>
<dbReference type="FunFam" id="2.60.120.380:FF:000002">
    <property type="entry name" value="calpain-3 isoform X1"/>
    <property type="match status" value="1"/>
</dbReference>
<comment type="subunit">
    <text evidence="15">Homodimer; via EF-hand domain 4. Interacts with TTN/titin. Interacts with CMYA5; this interaction, which results in CMYA5 proteolysis, may protect CAPN3 from autolysis. Interacts with SIMC1. Interacts with UTP25; the interaction is required for CAPN3 translocation to the nucleolus.</text>
</comment>
<evidence type="ECO:0000256" key="15">
    <source>
        <dbReference type="ARBA" id="ARBA00046710"/>
    </source>
</evidence>
<comment type="subcellular location">
    <subcellularLocation>
        <location evidence="1 19">Cytoplasm</location>
    </subcellularLocation>
    <subcellularLocation>
        <location evidence="2">Nucleus</location>
        <location evidence="2">Nucleolus</location>
    </subcellularLocation>
</comment>
<dbReference type="InterPro" id="IPR036213">
    <property type="entry name" value="Calpain_III_sf"/>
</dbReference>
<gene>
    <name evidence="23" type="primary">CAPN3</name>
</gene>
<dbReference type="PANTHER" id="PTHR10183:SF329">
    <property type="entry name" value="CALPAIN-3"/>
    <property type="match status" value="1"/>
</dbReference>
<dbReference type="GO" id="GO:0005509">
    <property type="term" value="F:calcium ion binding"/>
    <property type="evidence" value="ECO:0007669"/>
    <property type="project" value="UniProtKB-UniRule"/>
</dbReference>
<dbReference type="PROSITE" id="PS50203">
    <property type="entry name" value="CALPAIN_CAT"/>
    <property type="match status" value="1"/>
</dbReference>
<evidence type="ECO:0000256" key="17">
    <source>
        <dbReference type="PIRSR" id="PIRSR622684-1"/>
    </source>
</evidence>
<dbReference type="SMART" id="SM00054">
    <property type="entry name" value="EFh"/>
    <property type="match status" value="3"/>
</dbReference>
<dbReference type="GO" id="GO:0005737">
    <property type="term" value="C:cytoplasm"/>
    <property type="evidence" value="ECO:0007669"/>
    <property type="project" value="UniProtKB-SubCell"/>
</dbReference>
<protein>
    <recommendedName>
        <fullName evidence="14 19">Calpain-3</fullName>
        <ecNumber evidence="13 19">3.4.22.54</ecNumber>
    </recommendedName>
</protein>
<evidence type="ECO:0000256" key="7">
    <source>
        <dbReference type="ARBA" id="ARBA00022737"/>
    </source>
</evidence>
<reference evidence="23" key="1">
    <citation type="submission" date="2025-05" db="UniProtKB">
        <authorList>
            <consortium name="Ensembl"/>
        </authorList>
    </citation>
    <scope>IDENTIFICATION</scope>
</reference>
<dbReference type="PRINTS" id="PR00704">
    <property type="entry name" value="CALPAIN"/>
</dbReference>
<dbReference type="PROSITE" id="PS50222">
    <property type="entry name" value="EF_HAND_2"/>
    <property type="match status" value="2"/>
</dbReference>
<dbReference type="InterPro" id="IPR022682">
    <property type="entry name" value="Calpain_domain_III"/>
</dbReference>
<dbReference type="SUPFAM" id="SSF49758">
    <property type="entry name" value="Calpain large subunit, middle domain (domain III)"/>
    <property type="match status" value="1"/>
</dbReference>
<feature type="domain" description="Calpain catalytic" evidence="21">
    <location>
        <begin position="74"/>
        <end position="377"/>
    </location>
</feature>
<evidence type="ECO:0000256" key="6">
    <source>
        <dbReference type="ARBA" id="ARBA00022723"/>
    </source>
</evidence>
<evidence type="ECO:0000256" key="2">
    <source>
        <dbReference type="ARBA" id="ARBA00004604"/>
    </source>
</evidence>
<evidence type="ECO:0000256" key="8">
    <source>
        <dbReference type="ARBA" id="ARBA00022801"/>
    </source>
</evidence>
<dbReference type="InterPro" id="IPR018247">
    <property type="entry name" value="EF_Hand_1_Ca_BS"/>
</dbReference>
<evidence type="ECO:0000256" key="9">
    <source>
        <dbReference type="ARBA" id="ARBA00022807"/>
    </source>
</evidence>
<dbReference type="InterPro" id="IPR038765">
    <property type="entry name" value="Papain-like_cys_pep_sf"/>
</dbReference>
<keyword evidence="8 19" id="KW-0378">Hydrolase</keyword>
<comment type="function">
    <text evidence="16">Calcium-regulated non-lysosomal thiol-protease. Proteolytically cleaves CTBP1. Mediates, with UTP25, the proteasome-independent degradation of p53/TP53.</text>
</comment>
<feature type="domain" description="EF-hand" evidence="22">
    <location>
        <begin position="619"/>
        <end position="654"/>
    </location>
</feature>
<dbReference type="PANTHER" id="PTHR10183">
    <property type="entry name" value="CALPAIN"/>
    <property type="match status" value="1"/>
</dbReference>
<feature type="region of interest" description="Disordered" evidence="20">
    <location>
        <begin position="1"/>
        <end position="38"/>
    </location>
</feature>
<dbReference type="CDD" id="cd16190">
    <property type="entry name" value="EFh_PEF_CAPN3"/>
    <property type="match status" value="1"/>
</dbReference>
<evidence type="ECO:0000256" key="11">
    <source>
        <dbReference type="ARBA" id="ARBA00023242"/>
    </source>
</evidence>
<comment type="caution">
    <text evidence="18">Lacks conserved residue(s) required for the propagation of feature annotation.</text>
</comment>
<dbReference type="Gene3D" id="3.90.70.10">
    <property type="entry name" value="Cysteine proteinases"/>
    <property type="match status" value="1"/>
</dbReference>
<feature type="compositionally biased region" description="Basic and acidic residues" evidence="20">
    <location>
        <begin position="521"/>
        <end position="535"/>
    </location>
</feature>
<dbReference type="Ensembl" id="ENSSSCT00050075920.1">
    <property type="protein sequence ID" value="ENSSSCP00050032740.1"/>
    <property type="gene ID" value="ENSSSCG00050055590.1"/>
</dbReference>
<dbReference type="PROSITE" id="PS00139">
    <property type="entry name" value="THIOL_PROTEASE_CYS"/>
    <property type="match status" value="1"/>
</dbReference>
<evidence type="ECO:0000256" key="13">
    <source>
        <dbReference type="ARBA" id="ARBA00023801"/>
    </source>
</evidence>
<dbReference type="InterPro" id="IPR054069">
    <property type="entry name" value="CAPN3/13-like_C_EFh"/>
</dbReference>
<dbReference type="SUPFAM" id="SSF54001">
    <property type="entry name" value="Cysteine proteinases"/>
    <property type="match status" value="1"/>
</dbReference>
<dbReference type="Pfam" id="PF01067">
    <property type="entry name" value="Calpain_III"/>
    <property type="match status" value="1"/>
</dbReference>
<dbReference type="InterPro" id="IPR029531">
    <property type="entry name" value="CAPN3_PEF"/>
</dbReference>
<dbReference type="InterPro" id="IPR002048">
    <property type="entry name" value="EF_hand_dom"/>
</dbReference>
<evidence type="ECO:0000256" key="10">
    <source>
        <dbReference type="ARBA" id="ARBA00022837"/>
    </source>
</evidence>
<dbReference type="EC" id="3.4.22.54" evidence="13 19"/>
<organism evidence="23 24">
    <name type="scientific">Sus scrofa</name>
    <name type="common">Pig</name>
    <dbReference type="NCBI Taxonomy" id="9823"/>
    <lineage>
        <taxon>Eukaryota</taxon>
        <taxon>Metazoa</taxon>
        <taxon>Chordata</taxon>
        <taxon>Craniata</taxon>
        <taxon>Vertebrata</taxon>
        <taxon>Euteleostomi</taxon>
        <taxon>Mammalia</taxon>
        <taxon>Eutheria</taxon>
        <taxon>Laurasiatheria</taxon>
        <taxon>Artiodactyla</taxon>
        <taxon>Suina</taxon>
        <taxon>Suidae</taxon>
        <taxon>Sus</taxon>
    </lineage>
</organism>
<dbReference type="Ensembl" id="ENSSSCT00015092765.1">
    <property type="protein sequence ID" value="ENSSSCP00015037935.1"/>
    <property type="gene ID" value="ENSSSCG00015067271.1"/>
</dbReference>
<dbReference type="Gene3D" id="2.60.120.380">
    <property type="match status" value="1"/>
</dbReference>
<dbReference type="FunFam" id="1.10.238.10:FF:000065">
    <property type="entry name" value="calpain-3 isoform X1"/>
    <property type="match status" value="1"/>
</dbReference>
<proteinExistence type="inferred from homology"/>
<dbReference type="CDD" id="cd00044">
    <property type="entry name" value="CysPc"/>
    <property type="match status" value="1"/>
</dbReference>
<feature type="compositionally biased region" description="Polar residues" evidence="20">
    <location>
        <begin position="538"/>
        <end position="549"/>
    </location>
</feature>
<keyword evidence="6 19" id="KW-0479">Metal-binding</keyword>
<dbReference type="InterPro" id="IPR001300">
    <property type="entry name" value="Peptidase_C2_calpain_cat"/>
</dbReference>
<dbReference type="Proteomes" id="UP000694726">
    <property type="component" value="Unplaced"/>
</dbReference>
<dbReference type="SMART" id="SM00230">
    <property type="entry name" value="CysPc"/>
    <property type="match status" value="1"/>
</dbReference>
<dbReference type="GO" id="GO:0004198">
    <property type="term" value="F:calcium-dependent cysteine-type endopeptidase activity"/>
    <property type="evidence" value="ECO:0007669"/>
    <property type="project" value="UniProtKB-UniRule"/>
</dbReference>
<name>A0A8D1N340_PIG</name>
<evidence type="ECO:0000256" key="14">
    <source>
        <dbReference type="ARBA" id="ARBA00023844"/>
    </source>
</evidence>
<dbReference type="InterPro" id="IPR011992">
    <property type="entry name" value="EF-hand-dom_pair"/>
</dbReference>
<dbReference type="InterPro" id="IPR022683">
    <property type="entry name" value="Calpain_III"/>
</dbReference>
<dbReference type="GO" id="GO:0006508">
    <property type="term" value="P:proteolysis"/>
    <property type="evidence" value="ECO:0007669"/>
    <property type="project" value="UniProtKB-UniRule"/>
</dbReference>
<feature type="domain" description="EF-hand" evidence="22">
    <location>
        <begin position="684"/>
        <end position="718"/>
    </location>
</feature>
<comment type="similarity">
    <text evidence="3 19">Belongs to the peptidase C2 family.</text>
</comment>
<evidence type="ECO:0000256" key="12">
    <source>
        <dbReference type="ARBA" id="ARBA00023702"/>
    </source>
</evidence>
<keyword evidence="7" id="KW-0677">Repeat</keyword>
<dbReference type="Pfam" id="PF13833">
    <property type="entry name" value="EF-hand_8"/>
    <property type="match status" value="1"/>
</dbReference>
<dbReference type="CDD" id="cd00214">
    <property type="entry name" value="Calpain_III"/>
    <property type="match status" value="1"/>
</dbReference>
<dbReference type="SMART" id="SM00720">
    <property type="entry name" value="calpain_III"/>
    <property type="match status" value="1"/>
</dbReference>
<dbReference type="InterPro" id="IPR033883">
    <property type="entry name" value="C2_III"/>
</dbReference>
<dbReference type="InterPro" id="IPR000169">
    <property type="entry name" value="Pept_cys_AS"/>
</dbReference>
<keyword evidence="5 19" id="KW-0645">Protease</keyword>
<dbReference type="InterPro" id="IPR032100">
    <property type="entry name" value="Calpain_u2"/>
</dbReference>
<feature type="region of interest" description="Disordered" evidence="20">
    <location>
        <begin position="500"/>
        <end position="549"/>
    </location>
</feature>
<dbReference type="PROSITE" id="PS00018">
    <property type="entry name" value="EF_HAND_1"/>
    <property type="match status" value="1"/>
</dbReference>
<keyword evidence="4 19" id="KW-0963">Cytoplasm</keyword>
<evidence type="ECO:0000256" key="16">
    <source>
        <dbReference type="ARBA" id="ARBA00057973"/>
    </source>
</evidence>
<dbReference type="Gene3D" id="1.10.238.10">
    <property type="entry name" value="EF-hand"/>
    <property type="match status" value="1"/>
</dbReference>
<dbReference type="GO" id="GO:0005730">
    <property type="term" value="C:nucleolus"/>
    <property type="evidence" value="ECO:0007669"/>
    <property type="project" value="UniProtKB-SubCell"/>
</dbReference>
<evidence type="ECO:0000259" key="21">
    <source>
        <dbReference type="PROSITE" id="PS50203"/>
    </source>
</evidence>
<evidence type="ECO:0000256" key="20">
    <source>
        <dbReference type="SAM" id="MobiDB-lite"/>
    </source>
</evidence>
<comment type="catalytic activity">
    <reaction evidence="12 19">
        <text>Broad endopeptidase activity.</text>
        <dbReference type="EC" id="3.4.22.54"/>
    </reaction>
</comment>
<dbReference type="SUPFAM" id="SSF47473">
    <property type="entry name" value="EF-hand"/>
    <property type="match status" value="1"/>
</dbReference>
<evidence type="ECO:0000313" key="23">
    <source>
        <dbReference type="Ensembl" id="ENSSSCP00050032740.1"/>
    </source>
</evidence>
<dbReference type="Proteomes" id="UP000694571">
    <property type="component" value="Unplaced"/>
</dbReference>
<evidence type="ECO:0000256" key="19">
    <source>
        <dbReference type="RuleBase" id="RU367132"/>
    </source>
</evidence>
<evidence type="ECO:0000256" key="4">
    <source>
        <dbReference type="ARBA" id="ARBA00022490"/>
    </source>
</evidence>
<evidence type="ECO:0000256" key="3">
    <source>
        <dbReference type="ARBA" id="ARBA00007623"/>
    </source>
</evidence>
<evidence type="ECO:0000313" key="24">
    <source>
        <dbReference type="Proteomes" id="UP000694571"/>
    </source>
</evidence>
<keyword evidence="10 19" id="KW-0106">Calcium</keyword>
<dbReference type="AlphaFoldDB" id="A0A8D1N340"/>
<keyword evidence="11" id="KW-0539">Nucleus</keyword>
<evidence type="ECO:0000259" key="22">
    <source>
        <dbReference type="PROSITE" id="PS50222"/>
    </source>
</evidence>